<dbReference type="InterPro" id="IPR013762">
    <property type="entry name" value="Integrase-like_cat_sf"/>
</dbReference>
<reference evidence="9 10" key="1">
    <citation type="submission" date="2020-08" db="EMBL/GenBank/DDBJ databases">
        <title>Sequencing the genomes of 1000 actinobacteria strains.</title>
        <authorList>
            <person name="Klenk H.-P."/>
        </authorList>
    </citation>
    <scope>NUCLEOTIDE SEQUENCE [LARGE SCALE GENOMIC DNA]</scope>
    <source>
        <strain evidence="9 10">DSM 44551</strain>
    </source>
</reference>
<evidence type="ECO:0000313" key="10">
    <source>
        <dbReference type="Proteomes" id="UP000572635"/>
    </source>
</evidence>
<accession>A0A7W8QPH8</accession>
<dbReference type="AlphaFoldDB" id="A0A7W8QPH8"/>
<dbReference type="SUPFAM" id="SSF56349">
    <property type="entry name" value="DNA breaking-rejoining enzymes"/>
    <property type="match status" value="1"/>
</dbReference>
<evidence type="ECO:0000256" key="2">
    <source>
        <dbReference type="ARBA" id="ARBA00022908"/>
    </source>
</evidence>
<dbReference type="InterPro" id="IPR010998">
    <property type="entry name" value="Integrase_recombinase_N"/>
</dbReference>
<dbReference type="PANTHER" id="PTHR30349:SF64">
    <property type="entry name" value="PROPHAGE INTEGRASE INTD-RELATED"/>
    <property type="match status" value="1"/>
</dbReference>
<dbReference type="InterPro" id="IPR002104">
    <property type="entry name" value="Integrase_catalytic"/>
</dbReference>
<dbReference type="PROSITE" id="PS51898">
    <property type="entry name" value="TYR_RECOMBINASE"/>
    <property type="match status" value="1"/>
</dbReference>
<feature type="region of interest" description="Disordered" evidence="6">
    <location>
        <begin position="44"/>
        <end position="75"/>
    </location>
</feature>
<dbReference type="Pfam" id="PF00589">
    <property type="entry name" value="Phage_integrase"/>
    <property type="match status" value="1"/>
</dbReference>
<dbReference type="GO" id="GO:0006310">
    <property type="term" value="P:DNA recombination"/>
    <property type="evidence" value="ECO:0007669"/>
    <property type="project" value="UniProtKB-KW"/>
</dbReference>
<dbReference type="PANTHER" id="PTHR30349">
    <property type="entry name" value="PHAGE INTEGRASE-RELATED"/>
    <property type="match status" value="1"/>
</dbReference>
<dbReference type="EMBL" id="JACHDB010000001">
    <property type="protein sequence ID" value="MBB5433503.1"/>
    <property type="molecule type" value="Genomic_DNA"/>
</dbReference>
<dbReference type="InterPro" id="IPR044068">
    <property type="entry name" value="CB"/>
</dbReference>
<dbReference type="InterPro" id="IPR050090">
    <property type="entry name" value="Tyrosine_recombinase_XerCD"/>
</dbReference>
<comment type="similarity">
    <text evidence="1">Belongs to the 'phage' integrase family.</text>
</comment>
<dbReference type="InterPro" id="IPR004107">
    <property type="entry name" value="Integrase_SAM-like_N"/>
</dbReference>
<evidence type="ECO:0000256" key="3">
    <source>
        <dbReference type="ARBA" id="ARBA00023125"/>
    </source>
</evidence>
<organism evidence="9 10">
    <name type="scientific">Nocardiopsis composta</name>
    <dbReference type="NCBI Taxonomy" id="157465"/>
    <lineage>
        <taxon>Bacteria</taxon>
        <taxon>Bacillati</taxon>
        <taxon>Actinomycetota</taxon>
        <taxon>Actinomycetes</taxon>
        <taxon>Streptosporangiales</taxon>
        <taxon>Nocardiopsidaceae</taxon>
        <taxon>Nocardiopsis</taxon>
    </lineage>
</organism>
<evidence type="ECO:0000256" key="5">
    <source>
        <dbReference type="PROSITE-ProRule" id="PRU01248"/>
    </source>
</evidence>
<gene>
    <name evidence="9" type="ORF">HDA36_003587</name>
</gene>
<sequence>MARAWIFDRITSKHYLEAVKKAKAAKRTPPARWQVRYYDPAGKQKSAGTYKKKPDAEKRKAEVENSLHEGTYRNPQEAKVALGEMAEKWLDARTDIKRSTWWKYRGLLDAHVLPRWGDLPLSAIQHEDVAVWVAGLQKPRDKGGSNLGASQTRRAHGVLSMVLEWCVPRRLPTNPARGVPLPKSSEAEHVYLDYVQVERLAEAAASLRTEYGQIPATAHINRALVLLLAYTGIRWNEAAALRVGKVDLFGRRIRVTTAFAEVDGGMIEQPPKSGKSRTVSIPRSLVSELRPLVHGRPEDALLFTTRRGARLRLRNWRNREFTRAVKDAGLDGIGLTPHKLRHTAASLAIAAGADVKVIQAMLGHATATMTLDLYGHLFPDRLDEVADAMDEARLKAVA</sequence>
<dbReference type="CDD" id="cd01189">
    <property type="entry name" value="INT_ICEBs1_C_like"/>
    <property type="match status" value="1"/>
</dbReference>
<dbReference type="Gene3D" id="1.10.443.10">
    <property type="entry name" value="Intergrase catalytic core"/>
    <property type="match status" value="1"/>
</dbReference>
<evidence type="ECO:0000313" key="9">
    <source>
        <dbReference type="EMBL" id="MBB5433503.1"/>
    </source>
</evidence>
<feature type="compositionally biased region" description="Basic and acidic residues" evidence="6">
    <location>
        <begin position="52"/>
        <end position="71"/>
    </location>
</feature>
<dbReference type="GO" id="GO:0003677">
    <property type="term" value="F:DNA binding"/>
    <property type="evidence" value="ECO:0007669"/>
    <property type="project" value="UniProtKB-UniRule"/>
</dbReference>
<comment type="caution">
    <text evidence="9">The sequence shown here is derived from an EMBL/GenBank/DDBJ whole genome shotgun (WGS) entry which is preliminary data.</text>
</comment>
<evidence type="ECO:0000256" key="4">
    <source>
        <dbReference type="ARBA" id="ARBA00023172"/>
    </source>
</evidence>
<dbReference type="Gene3D" id="1.10.150.130">
    <property type="match status" value="1"/>
</dbReference>
<dbReference type="RefSeq" id="WP_184393310.1">
    <property type="nucleotide sequence ID" value="NZ_BAAAJD010000130.1"/>
</dbReference>
<protein>
    <submittedName>
        <fullName evidence="9">Integrase</fullName>
    </submittedName>
</protein>
<evidence type="ECO:0000256" key="6">
    <source>
        <dbReference type="SAM" id="MobiDB-lite"/>
    </source>
</evidence>
<feature type="domain" description="Core-binding (CB)" evidence="8">
    <location>
        <begin position="80"/>
        <end position="167"/>
    </location>
</feature>
<dbReference type="Proteomes" id="UP000572635">
    <property type="component" value="Unassembled WGS sequence"/>
</dbReference>
<keyword evidence="3 5" id="KW-0238">DNA-binding</keyword>
<keyword evidence="2" id="KW-0229">DNA integration</keyword>
<feature type="domain" description="Tyr recombinase" evidence="7">
    <location>
        <begin position="185"/>
        <end position="387"/>
    </location>
</feature>
<dbReference type="InterPro" id="IPR011010">
    <property type="entry name" value="DNA_brk_join_enz"/>
</dbReference>
<name>A0A7W8QPH8_9ACTN</name>
<evidence type="ECO:0000259" key="7">
    <source>
        <dbReference type="PROSITE" id="PS51898"/>
    </source>
</evidence>
<dbReference type="Pfam" id="PF14659">
    <property type="entry name" value="Phage_int_SAM_3"/>
    <property type="match status" value="1"/>
</dbReference>
<dbReference type="PROSITE" id="PS51900">
    <property type="entry name" value="CB"/>
    <property type="match status" value="1"/>
</dbReference>
<evidence type="ECO:0000256" key="1">
    <source>
        <dbReference type="ARBA" id="ARBA00008857"/>
    </source>
</evidence>
<proteinExistence type="inferred from homology"/>
<keyword evidence="10" id="KW-1185">Reference proteome</keyword>
<keyword evidence="4" id="KW-0233">DNA recombination</keyword>
<evidence type="ECO:0000259" key="8">
    <source>
        <dbReference type="PROSITE" id="PS51900"/>
    </source>
</evidence>
<dbReference type="GO" id="GO:0015074">
    <property type="term" value="P:DNA integration"/>
    <property type="evidence" value="ECO:0007669"/>
    <property type="project" value="UniProtKB-KW"/>
</dbReference>